<reference evidence="3 4" key="1">
    <citation type="submission" date="2014-04" db="EMBL/GenBank/DDBJ databases">
        <title>Evolutionary Origins and Diversification of the Mycorrhizal Mutualists.</title>
        <authorList>
            <consortium name="DOE Joint Genome Institute"/>
            <consortium name="Mycorrhizal Genomics Consortium"/>
            <person name="Kohler A."/>
            <person name="Kuo A."/>
            <person name="Nagy L.G."/>
            <person name="Floudas D."/>
            <person name="Copeland A."/>
            <person name="Barry K.W."/>
            <person name="Cichocki N."/>
            <person name="Veneault-Fourrey C."/>
            <person name="LaButti K."/>
            <person name="Lindquist E.A."/>
            <person name="Lipzen A."/>
            <person name="Lundell T."/>
            <person name="Morin E."/>
            <person name="Murat C."/>
            <person name="Riley R."/>
            <person name="Ohm R."/>
            <person name="Sun H."/>
            <person name="Tunlid A."/>
            <person name="Henrissat B."/>
            <person name="Grigoriev I.V."/>
            <person name="Hibbett D.S."/>
            <person name="Martin F."/>
        </authorList>
    </citation>
    <scope>NUCLEOTIDE SEQUENCE [LARGE SCALE GENOMIC DNA]</scope>
    <source>
        <strain evidence="3 4">Koide BX008</strain>
    </source>
</reference>
<proteinExistence type="predicted"/>
<dbReference type="InterPro" id="IPR011320">
    <property type="entry name" value="RNase_H1_N"/>
</dbReference>
<evidence type="ECO:0000313" key="4">
    <source>
        <dbReference type="Proteomes" id="UP000054549"/>
    </source>
</evidence>
<feature type="region of interest" description="Disordered" evidence="1">
    <location>
        <begin position="1"/>
        <end position="47"/>
    </location>
</feature>
<accession>A0A0C2SYS1</accession>
<keyword evidence="4" id="KW-1185">Reference proteome</keyword>
<dbReference type="Pfam" id="PF01693">
    <property type="entry name" value="Cauli_VI"/>
    <property type="match status" value="1"/>
</dbReference>
<feature type="domain" description="Ribonuclease H1 N-terminal" evidence="2">
    <location>
        <begin position="270"/>
        <end position="310"/>
    </location>
</feature>
<feature type="compositionally biased region" description="Polar residues" evidence="1">
    <location>
        <begin position="165"/>
        <end position="187"/>
    </location>
</feature>
<gene>
    <name evidence="3" type="ORF">M378DRAFT_8150</name>
</gene>
<dbReference type="EMBL" id="KN818227">
    <property type="protein sequence ID" value="KIL68675.1"/>
    <property type="molecule type" value="Genomic_DNA"/>
</dbReference>
<sequence length="327" mass="36436">MFTPLDKVTQKSQMDPRPALYSQQTKAPTVMERGPPPIPYHTRPNLTPIETVKTSIALEKTSNQQSEGNHLASTRSVMHRNTSTVGAEYTVPAARVPSRSRPPTVISLNAEPMPSAPSSRPLIGKGEVSIRLTETTGARSHSRVVLDAKIPLPSREFVQAKGHVGSQSSRPTSRLLHSSTMTPSSTNDMEDPDDLVYWVEQSVQRLKLEDHAENFSHAQRNVQTSTHGTTAPACSTYKKRVTFASTPTGYALWPSDSEVSEDDQETKTKKYYVIAQGRRPGVYETWREAEPLVTGVKNNLHKSYVGKKKAFRMYKKCHERGIVKVRQ</sequence>
<dbReference type="InParanoid" id="A0A0C2SYS1"/>
<dbReference type="Proteomes" id="UP000054549">
    <property type="component" value="Unassembled WGS sequence"/>
</dbReference>
<dbReference type="Gene3D" id="3.40.970.10">
    <property type="entry name" value="Ribonuclease H1, N-terminal domain"/>
    <property type="match status" value="1"/>
</dbReference>
<feature type="region of interest" description="Disordered" evidence="1">
    <location>
        <begin position="160"/>
        <end position="192"/>
    </location>
</feature>
<protein>
    <recommendedName>
        <fullName evidence="2">Ribonuclease H1 N-terminal domain-containing protein</fullName>
    </recommendedName>
</protein>
<organism evidence="3 4">
    <name type="scientific">Amanita muscaria (strain Koide BX008)</name>
    <dbReference type="NCBI Taxonomy" id="946122"/>
    <lineage>
        <taxon>Eukaryota</taxon>
        <taxon>Fungi</taxon>
        <taxon>Dikarya</taxon>
        <taxon>Basidiomycota</taxon>
        <taxon>Agaricomycotina</taxon>
        <taxon>Agaricomycetes</taxon>
        <taxon>Agaricomycetidae</taxon>
        <taxon>Agaricales</taxon>
        <taxon>Pluteineae</taxon>
        <taxon>Amanitaceae</taxon>
        <taxon>Amanita</taxon>
    </lineage>
</organism>
<dbReference type="AlphaFoldDB" id="A0A0C2SYS1"/>
<name>A0A0C2SYS1_AMAMK</name>
<dbReference type="OrthoDB" id="3270804at2759"/>
<evidence type="ECO:0000256" key="1">
    <source>
        <dbReference type="SAM" id="MobiDB-lite"/>
    </source>
</evidence>
<evidence type="ECO:0000313" key="3">
    <source>
        <dbReference type="EMBL" id="KIL68675.1"/>
    </source>
</evidence>
<evidence type="ECO:0000259" key="2">
    <source>
        <dbReference type="Pfam" id="PF01693"/>
    </source>
</evidence>
<dbReference type="InterPro" id="IPR009027">
    <property type="entry name" value="Ribosomal_bL9/RNase_H1_N"/>
</dbReference>
<dbReference type="InterPro" id="IPR037056">
    <property type="entry name" value="RNase_H1_N_sf"/>
</dbReference>
<feature type="region of interest" description="Disordered" evidence="1">
    <location>
        <begin position="96"/>
        <end position="122"/>
    </location>
</feature>
<dbReference type="SUPFAM" id="SSF55658">
    <property type="entry name" value="L9 N-domain-like"/>
    <property type="match status" value="1"/>
</dbReference>
<dbReference type="HOGENOM" id="CLU_849849_0_0_1"/>